<evidence type="ECO:0000256" key="6">
    <source>
        <dbReference type="ARBA" id="ARBA00022679"/>
    </source>
</evidence>
<evidence type="ECO:0000256" key="2">
    <source>
        <dbReference type="ARBA" id="ARBA00004651"/>
    </source>
</evidence>
<dbReference type="SUPFAM" id="SSF47384">
    <property type="entry name" value="Homodimeric domain of signal transducing histidine kinase"/>
    <property type="match status" value="1"/>
</dbReference>
<dbReference type="GO" id="GO:0005886">
    <property type="term" value="C:plasma membrane"/>
    <property type="evidence" value="ECO:0007669"/>
    <property type="project" value="UniProtKB-SubCell"/>
</dbReference>
<keyword evidence="7 14" id="KW-0812">Transmembrane</keyword>
<dbReference type="FunFam" id="3.30.565.10:FF:000006">
    <property type="entry name" value="Sensor histidine kinase WalK"/>
    <property type="match status" value="1"/>
</dbReference>
<dbReference type="InterPro" id="IPR036097">
    <property type="entry name" value="HisK_dim/P_sf"/>
</dbReference>
<name>A0A1M5SY37_9FIRM</name>
<keyword evidence="11 14" id="KW-1133">Transmembrane helix</keyword>
<dbReference type="SUPFAM" id="SSF55874">
    <property type="entry name" value="ATPase domain of HSP90 chaperone/DNA topoisomerase II/histidine kinase"/>
    <property type="match status" value="1"/>
</dbReference>
<dbReference type="GO" id="GO:0000155">
    <property type="term" value="F:phosphorelay sensor kinase activity"/>
    <property type="evidence" value="ECO:0007669"/>
    <property type="project" value="InterPro"/>
</dbReference>
<evidence type="ECO:0000313" key="18">
    <source>
        <dbReference type="Proteomes" id="UP000184032"/>
    </source>
</evidence>
<evidence type="ECO:0000256" key="14">
    <source>
        <dbReference type="SAM" id="Phobius"/>
    </source>
</evidence>
<dbReference type="InterPro" id="IPR003660">
    <property type="entry name" value="HAMP_dom"/>
</dbReference>
<dbReference type="InterPro" id="IPR005467">
    <property type="entry name" value="His_kinase_dom"/>
</dbReference>
<feature type="transmembrane region" description="Helical" evidence="14">
    <location>
        <begin position="179"/>
        <end position="199"/>
    </location>
</feature>
<dbReference type="InterPro" id="IPR036890">
    <property type="entry name" value="HATPase_C_sf"/>
</dbReference>
<evidence type="ECO:0000256" key="5">
    <source>
        <dbReference type="ARBA" id="ARBA00022553"/>
    </source>
</evidence>
<evidence type="ECO:0000256" key="7">
    <source>
        <dbReference type="ARBA" id="ARBA00022692"/>
    </source>
</evidence>
<reference evidence="18" key="1">
    <citation type="submission" date="2016-11" db="EMBL/GenBank/DDBJ databases">
        <authorList>
            <person name="Varghese N."/>
            <person name="Submissions S."/>
        </authorList>
    </citation>
    <scope>NUCLEOTIDE SEQUENCE [LARGE SCALE GENOMIC DNA]</scope>
    <source>
        <strain evidence="18">DSM 21120</strain>
    </source>
</reference>
<comment type="catalytic activity">
    <reaction evidence="1">
        <text>ATP + protein L-histidine = ADP + protein N-phospho-L-histidine.</text>
        <dbReference type="EC" id="2.7.13.3"/>
    </reaction>
</comment>
<keyword evidence="6" id="KW-0808">Transferase</keyword>
<evidence type="ECO:0000313" key="17">
    <source>
        <dbReference type="EMBL" id="SHH43376.1"/>
    </source>
</evidence>
<dbReference type="PROSITE" id="PS50885">
    <property type="entry name" value="HAMP"/>
    <property type="match status" value="1"/>
</dbReference>
<dbReference type="PRINTS" id="PR00344">
    <property type="entry name" value="BCTRLSENSOR"/>
</dbReference>
<evidence type="ECO:0000259" key="16">
    <source>
        <dbReference type="PROSITE" id="PS50885"/>
    </source>
</evidence>
<keyword evidence="18" id="KW-1185">Reference proteome</keyword>
<dbReference type="GO" id="GO:0005524">
    <property type="term" value="F:ATP binding"/>
    <property type="evidence" value="ECO:0007669"/>
    <property type="project" value="UniProtKB-KW"/>
</dbReference>
<evidence type="ECO:0000256" key="13">
    <source>
        <dbReference type="ARBA" id="ARBA00023136"/>
    </source>
</evidence>
<dbReference type="PANTHER" id="PTHR45528">
    <property type="entry name" value="SENSOR HISTIDINE KINASE CPXA"/>
    <property type="match status" value="1"/>
</dbReference>
<accession>A0A1M5SY37</accession>
<evidence type="ECO:0000256" key="1">
    <source>
        <dbReference type="ARBA" id="ARBA00000085"/>
    </source>
</evidence>
<keyword evidence="13 14" id="KW-0472">Membrane</keyword>
<feature type="domain" description="HAMP" evidence="16">
    <location>
        <begin position="200"/>
        <end position="252"/>
    </location>
</feature>
<evidence type="ECO:0000256" key="11">
    <source>
        <dbReference type="ARBA" id="ARBA00022989"/>
    </source>
</evidence>
<dbReference type="Pfam" id="PF00512">
    <property type="entry name" value="HisKA"/>
    <property type="match status" value="1"/>
</dbReference>
<proteinExistence type="predicted"/>
<dbReference type="RefSeq" id="WP_327021343.1">
    <property type="nucleotide sequence ID" value="NZ_FQXI01000009.1"/>
</dbReference>
<dbReference type="EMBL" id="FQXI01000009">
    <property type="protein sequence ID" value="SHH43376.1"/>
    <property type="molecule type" value="Genomic_DNA"/>
</dbReference>
<keyword evidence="12" id="KW-0902">Two-component regulatory system</keyword>
<evidence type="ECO:0000256" key="10">
    <source>
        <dbReference type="ARBA" id="ARBA00022840"/>
    </source>
</evidence>
<keyword evidence="5" id="KW-0597">Phosphoprotein</keyword>
<comment type="subcellular location">
    <subcellularLocation>
        <location evidence="2">Cell membrane</location>
        <topology evidence="2">Multi-pass membrane protein</topology>
    </subcellularLocation>
</comment>
<keyword evidence="9 17" id="KW-0418">Kinase</keyword>
<feature type="domain" description="Histidine kinase" evidence="15">
    <location>
        <begin position="260"/>
        <end position="477"/>
    </location>
</feature>
<dbReference type="InterPro" id="IPR003594">
    <property type="entry name" value="HATPase_dom"/>
</dbReference>
<dbReference type="CDD" id="cd06225">
    <property type="entry name" value="HAMP"/>
    <property type="match status" value="1"/>
</dbReference>
<dbReference type="Proteomes" id="UP000184032">
    <property type="component" value="Unassembled WGS sequence"/>
</dbReference>
<evidence type="ECO:0000256" key="3">
    <source>
        <dbReference type="ARBA" id="ARBA00012438"/>
    </source>
</evidence>
<keyword evidence="8" id="KW-0547">Nucleotide-binding</keyword>
<dbReference type="CDD" id="cd00082">
    <property type="entry name" value="HisKA"/>
    <property type="match status" value="1"/>
</dbReference>
<gene>
    <name evidence="17" type="ORF">SAMN02745245_01314</name>
</gene>
<dbReference type="InterPro" id="IPR003661">
    <property type="entry name" value="HisK_dim/P_dom"/>
</dbReference>
<dbReference type="FunFam" id="1.10.287.130:FF:000001">
    <property type="entry name" value="Two-component sensor histidine kinase"/>
    <property type="match status" value="1"/>
</dbReference>
<protein>
    <recommendedName>
        <fullName evidence="3">histidine kinase</fullName>
        <ecNumber evidence="3">2.7.13.3</ecNumber>
    </recommendedName>
</protein>
<dbReference type="EC" id="2.7.13.3" evidence="3"/>
<dbReference type="SMART" id="SM00388">
    <property type="entry name" value="HisKA"/>
    <property type="match status" value="1"/>
</dbReference>
<evidence type="ECO:0000256" key="4">
    <source>
        <dbReference type="ARBA" id="ARBA00022475"/>
    </source>
</evidence>
<evidence type="ECO:0000259" key="15">
    <source>
        <dbReference type="PROSITE" id="PS50109"/>
    </source>
</evidence>
<dbReference type="Gene3D" id="1.10.287.130">
    <property type="match status" value="1"/>
</dbReference>
<dbReference type="InterPro" id="IPR050398">
    <property type="entry name" value="HssS/ArlS-like"/>
</dbReference>
<dbReference type="STRING" id="1120995.SAMN02745245_01314"/>
<dbReference type="PANTHER" id="PTHR45528:SF1">
    <property type="entry name" value="SENSOR HISTIDINE KINASE CPXA"/>
    <property type="match status" value="1"/>
</dbReference>
<dbReference type="InterPro" id="IPR004358">
    <property type="entry name" value="Sig_transdc_His_kin-like_C"/>
</dbReference>
<dbReference type="SMART" id="SM00304">
    <property type="entry name" value="HAMP"/>
    <property type="match status" value="1"/>
</dbReference>
<organism evidence="17 18">
    <name type="scientific">Anaerosphaera aminiphila DSM 21120</name>
    <dbReference type="NCBI Taxonomy" id="1120995"/>
    <lineage>
        <taxon>Bacteria</taxon>
        <taxon>Bacillati</taxon>
        <taxon>Bacillota</taxon>
        <taxon>Tissierellia</taxon>
        <taxon>Tissierellales</taxon>
        <taxon>Peptoniphilaceae</taxon>
        <taxon>Anaerosphaera</taxon>
    </lineage>
</organism>
<feature type="transmembrane region" description="Helical" evidence="14">
    <location>
        <begin position="20"/>
        <end position="41"/>
    </location>
</feature>
<dbReference type="AlphaFoldDB" id="A0A1M5SY37"/>
<sequence>MRQENKKVKIDKNSIMFTFWKYFSGFAAAILISLWLFQIVFLNSFYESMKEGEVTKIGNYLIGEYKNKDFESKILSYSQKEGMEIEIIDEDRRRIYPMNWMGLMMNPEIIDQKIFNEYFEGVNTGEKAYRVFTAKPQHSENSTITYAGYLGKKHDVNYYIIIKSELEPVDSAVEILQKLLMLVSILSLLLALILSYFISKRLSKPLISMSRSAKKLGNGDFNVHFDEDDYSEINDLSNTLNYATSELAKTIEVRKDLISNVSHDLKTPLTVIKSYGEMIRDISGNNEEMRNRHIETIINEADHLTMLVNDLLDLSKIESNLEDVNYEPVNLYDLSKEVIERFKIFFEKSDYNFIFETEGNCIIFCDRKRIEQVIYNLVNNAINYSRREKEIIIRVVEKDGKVRFDCIDKGIGIKKENIDNIWERFYRERNNHVRPEVGTGLGLYIVKSILEMHEYEYGVESEYGKGSDFYFIADEYKNES</sequence>
<keyword evidence="4" id="KW-1003">Cell membrane</keyword>
<dbReference type="SUPFAM" id="SSF158472">
    <property type="entry name" value="HAMP domain-like"/>
    <property type="match status" value="1"/>
</dbReference>
<evidence type="ECO:0000256" key="9">
    <source>
        <dbReference type="ARBA" id="ARBA00022777"/>
    </source>
</evidence>
<dbReference type="SMART" id="SM00387">
    <property type="entry name" value="HATPase_c"/>
    <property type="match status" value="1"/>
</dbReference>
<dbReference type="Pfam" id="PF02518">
    <property type="entry name" value="HATPase_c"/>
    <property type="match status" value="1"/>
</dbReference>
<dbReference type="Gene3D" id="3.30.565.10">
    <property type="entry name" value="Histidine kinase-like ATPase, C-terminal domain"/>
    <property type="match status" value="1"/>
</dbReference>
<evidence type="ECO:0000256" key="12">
    <source>
        <dbReference type="ARBA" id="ARBA00023012"/>
    </source>
</evidence>
<dbReference type="Pfam" id="PF00672">
    <property type="entry name" value="HAMP"/>
    <property type="match status" value="1"/>
</dbReference>
<keyword evidence="10" id="KW-0067">ATP-binding</keyword>
<evidence type="ECO:0000256" key="8">
    <source>
        <dbReference type="ARBA" id="ARBA00022741"/>
    </source>
</evidence>
<dbReference type="PROSITE" id="PS50109">
    <property type="entry name" value="HIS_KIN"/>
    <property type="match status" value="1"/>
</dbReference>
<dbReference type="Gene3D" id="6.10.340.10">
    <property type="match status" value="1"/>
</dbReference>